<dbReference type="Pfam" id="PF02195">
    <property type="entry name" value="ParB_N"/>
    <property type="match status" value="1"/>
</dbReference>
<dbReference type="Proteomes" id="UP000484547">
    <property type="component" value="Unassembled WGS sequence"/>
</dbReference>
<comment type="subcellular location">
    <subcellularLocation>
        <location evidence="1">Cytoplasm</location>
        <location evidence="1">Nucleoid</location>
    </subcellularLocation>
</comment>
<sequence length="323" mass="36499">MMNKKGLGKGLGAIFGDAADPVNTAVEPVRSDEEKKELLLKDIVPNPHQPRQVFDAVKLAELVESIKLHGVIQPLVVRKHGRKYEIVAGERRWRASKEAKLKTVPVIIRDYDDATMMEIALVENIQRHDLNPLEEAEGIKRLMTECKLTQEDAAKKVGRSRTAVANLLRLLNLPQQIREYVSRETLTMGQVKPLLSLDNEKQQLEVAAAIIEKGWSSRTVEDVVKELKTGRRFKVTEEAVIVAEEKANNKKGKAAAAGDVFTSDFQNRLVELLGTKVKVVPKDEKKGKIEIEYYSPEDLERIYDLLNRPAQQTLKRKKPWLSV</sequence>
<evidence type="ECO:0000313" key="6">
    <source>
        <dbReference type="EMBL" id="MTT76115.1"/>
    </source>
</evidence>
<evidence type="ECO:0000256" key="1">
    <source>
        <dbReference type="ARBA" id="ARBA00004453"/>
    </source>
</evidence>
<proteinExistence type="inferred from homology"/>
<keyword evidence="4" id="KW-0238">DNA-binding</keyword>
<dbReference type="InterPro" id="IPR057240">
    <property type="entry name" value="ParB_dimer_C"/>
</dbReference>
<dbReference type="CDD" id="cd16393">
    <property type="entry name" value="SPO0J_N"/>
    <property type="match status" value="1"/>
</dbReference>
<dbReference type="InterPro" id="IPR050336">
    <property type="entry name" value="Chromosome_partition/occlusion"/>
</dbReference>
<name>A0A7X2XG63_9FIRM</name>
<dbReference type="EMBL" id="WNBM01000004">
    <property type="protein sequence ID" value="MTT76115.1"/>
    <property type="molecule type" value="Genomic_DNA"/>
</dbReference>
<protein>
    <submittedName>
        <fullName evidence="6">ParB/RepB/Spo0J family partition protein</fullName>
    </submittedName>
</protein>
<keyword evidence="8" id="KW-1185">Reference proteome</keyword>
<comment type="caution">
    <text evidence="6">The sequence shown here is derived from an EMBL/GenBank/DDBJ whole genome shotgun (WGS) entry which is preliminary data.</text>
</comment>
<evidence type="ECO:0000313" key="7">
    <source>
        <dbReference type="EMBL" id="MTU04179.1"/>
    </source>
</evidence>
<dbReference type="InterPro" id="IPR001387">
    <property type="entry name" value="Cro/C1-type_HTH"/>
</dbReference>
<organism evidence="6 9">
    <name type="scientific">Phascolarctobacterium faecium</name>
    <dbReference type="NCBI Taxonomy" id="33025"/>
    <lineage>
        <taxon>Bacteria</taxon>
        <taxon>Bacillati</taxon>
        <taxon>Bacillota</taxon>
        <taxon>Negativicutes</taxon>
        <taxon>Acidaminococcales</taxon>
        <taxon>Acidaminococcaceae</taxon>
        <taxon>Phascolarctobacterium</taxon>
    </lineage>
</organism>
<dbReference type="FunFam" id="1.10.10.2830:FF:000001">
    <property type="entry name" value="Chromosome partitioning protein ParB"/>
    <property type="match status" value="1"/>
</dbReference>
<dbReference type="InterPro" id="IPR041468">
    <property type="entry name" value="HTH_ParB/Spo0J"/>
</dbReference>
<dbReference type="GO" id="GO:0045881">
    <property type="term" value="P:positive regulation of sporulation resulting in formation of a cellular spore"/>
    <property type="evidence" value="ECO:0007669"/>
    <property type="project" value="TreeGrafter"/>
</dbReference>
<dbReference type="GO" id="GO:0007059">
    <property type="term" value="P:chromosome segregation"/>
    <property type="evidence" value="ECO:0007669"/>
    <property type="project" value="UniProtKB-KW"/>
</dbReference>
<dbReference type="PROSITE" id="PS50943">
    <property type="entry name" value="HTH_CROC1"/>
    <property type="match status" value="1"/>
</dbReference>
<accession>A0A7X2XG63</accession>
<dbReference type="AlphaFoldDB" id="A0A7X2XG63"/>
<dbReference type="Proteomes" id="UP000443070">
    <property type="component" value="Unassembled WGS sequence"/>
</dbReference>
<feature type="domain" description="HTH cro/C1-type" evidence="5">
    <location>
        <begin position="139"/>
        <end position="169"/>
    </location>
</feature>
<dbReference type="GO" id="GO:0003677">
    <property type="term" value="F:DNA binding"/>
    <property type="evidence" value="ECO:0007669"/>
    <property type="project" value="UniProtKB-KW"/>
</dbReference>
<dbReference type="Pfam" id="PF17762">
    <property type="entry name" value="HTH_ParB"/>
    <property type="match status" value="1"/>
</dbReference>
<evidence type="ECO:0000313" key="8">
    <source>
        <dbReference type="Proteomes" id="UP000443070"/>
    </source>
</evidence>
<dbReference type="SUPFAM" id="SSF110849">
    <property type="entry name" value="ParB/Sulfiredoxin"/>
    <property type="match status" value="1"/>
</dbReference>
<evidence type="ECO:0000256" key="2">
    <source>
        <dbReference type="ARBA" id="ARBA00006295"/>
    </source>
</evidence>
<comment type="similarity">
    <text evidence="2">Belongs to the ParB family.</text>
</comment>
<dbReference type="InterPro" id="IPR003115">
    <property type="entry name" value="ParB_N"/>
</dbReference>
<dbReference type="Pfam" id="PF23552">
    <property type="entry name" value="ParB_C"/>
    <property type="match status" value="1"/>
</dbReference>
<dbReference type="InterPro" id="IPR036086">
    <property type="entry name" value="ParB/Sulfiredoxin_sf"/>
</dbReference>
<dbReference type="NCBIfam" id="TIGR00180">
    <property type="entry name" value="parB_part"/>
    <property type="match status" value="1"/>
</dbReference>
<gene>
    <name evidence="6" type="ORF">GMD11_07550</name>
    <name evidence="7" type="ORF">GMD18_07205</name>
</gene>
<evidence type="ECO:0000259" key="5">
    <source>
        <dbReference type="PROSITE" id="PS50943"/>
    </source>
</evidence>
<dbReference type="GO" id="GO:0009295">
    <property type="term" value="C:nucleoid"/>
    <property type="evidence" value="ECO:0007669"/>
    <property type="project" value="UniProtKB-SubCell"/>
</dbReference>
<dbReference type="PANTHER" id="PTHR33375:SF1">
    <property type="entry name" value="CHROMOSOME-PARTITIONING PROTEIN PARB-RELATED"/>
    <property type="match status" value="1"/>
</dbReference>
<dbReference type="SMART" id="SM00470">
    <property type="entry name" value="ParB"/>
    <property type="match status" value="1"/>
</dbReference>
<evidence type="ECO:0000313" key="9">
    <source>
        <dbReference type="Proteomes" id="UP000484547"/>
    </source>
</evidence>
<keyword evidence="3" id="KW-0159">Chromosome partition</keyword>
<dbReference type="EMBL" id="WNBW01000004">
    <property type="protein sequence ID" value="MTU04179.1"/>
    <property type="molecule type" value="Genomic_DNA"/>
</dbReference>
<dbReference type="FunFam" id="3.90.1530.30:FF:000001">
    <property type="entry name" value="Chromosome partitioning protein ParB"/>
    <property type="match status" value="1"/>
</dbReference>
<dbReference type="PANTHER" id="PTHR33375">
    <property type="entry name" value="CHROMOSOME-PARTITIONING PROTEIN PARB-RELATED"/>
    <property type="match status" value="1"/>
</dbReference>
<evidence type="ECO:0000256" key="3">
    <source>
        <dbReference type="ARBA" id="ARBA00022829"/>
    </source>
</evidence>
<dbReference type="GO" id="GO:0005694">
    <property type="term" value="C:chromosome"/>
    <property type="evidence" value="ECO:0007669"/>
    <property type="project" value="TreeGrafter"/>
</dbReference>
<dbReference type="InterPro" id="IPR004437">
    <property type="entry name" value="ParB/RepB/Spo0J"/>
</dbReference>
<dbReference type="Gene3D" id="3.90.1530.30">
    <property type="match status" value="1"/>
</dbReference>
<reference evidence="8 9" key="1">
    <citation type="journal article" date="2019" name="Nat. Med.">
        <title>A library of human gut bacterial isolates paired with longitudinal multiomics data enables mechanistic microbiome research.</title>
        <authorList>
            <person name="Poyet M."/>
            <person name="Groussin M."/>
            <person name="Gibbons S.M."/>
            <person name="Avila-Pacheco J."/>
            <person name="Jiang X."/>
            <person name="Kearney S.M."/>
            <person name="Perrotta A.R."/>
            <person name="Berdy B."/>
            <person name="Zhao S."/>
            <person name="Lieberman T.D."/>
            <person name="Swanson P.K."/>
            <person name="Smith M."/>
            <person name="Roesemann S."/>
            <person name="Alexander J.E."/>
            <person name="Rich S.A."/>
            <person name="Livny J."/>
            <person name="Vlamakis H."/>
            <person name="Clish C."/>
            <person name="Bullock K."/>
            <person name="Deik A."/>
            <person name="Scott J."/>
            <person name="Pierce K.A."/>
            <person name="Xavier R.J."/>
            <person name="Alm E.J."/>
        </authorList>
    </citation>
    <scope>NUCLEOTIDE SEQUENCE [LARGE SCALE GENOMIC DNA]</scope>
    <source>
        <strain evidence="6 9">BIOML-A13</strain>
        <strain evidence="7 8">BIOML-A3</strain>
    </source>
</reference>
<dbReference type="Gene3D" id="1.10.10.2830">
    <property type="match status" value="1"/>
</dbReference>
<evidence type="ECO:0000256" key="4">
    <source>
        <dbReference type="ARBA" id="ARBA00023125"/>
    </source>
</evidence>